<dbReference type="EMBL" id="JAUTXY010000002">
    <property type="protein sequence ID" value="MEE2057370.1"/>
    <property type="molecule type" value="Genomic_DNA"/>
</dbReference>
<dbReference type="InterPro" id="IPR016162">
    <property type="entry name" value="Ald_DH_N"/>
</dbReference>
<evidence type="ECO:0000256" key="2">
    <source>
        <dbReference type="ARBA" id="ARBA00023002"/>
    </source>
</evidence>
<evidence type="ECO:0000256" key="4">
    <source>
        <dbReference type="RuleBase" id="RU003345"/>
    </source>
</evidence>
<feature type="active site" evidence="3">
    <location>
        <position position="258"/>
    </location>
</feature>
<dbReference type="Proteomes" id="UP001336020">
    <property type="component" value="Unassembled WGS sequence"/>
</dbReference>
<evidence type="ECO:0000256" key="1">
    <source>
        <dbReference type="ARBA" id="ARBA00009986"/>
    </source>
</evidence>
<dbReference type="PROSITE" id="PS00687">
    <property type="entry name" value="ALDEHYDE_DEHYDR_GLU"/>
    <property type="match status" value="1"/>
</dbReference>
<gene>
    <name evidence="6" type="ORF">Q7514_07490</name>
</gene>
<protein>
    <submittedName>
        <fullName evidence="6">Aldehyde dehydrogenase</fullName>
    </submittedName>
</protein>
<proteinExistence type="inferred from homology"/>
<comment type="caution">
    <text evidence="6">The sequence shown here is derived from an EMBL/GenBank/DDBJ whole genome shotgun (WGS) entry which is preliminary data.</text>
</comment>
<name>A0ABU7L754_9NOCA</name>
<dbReference type="CDD" id="cd07139">
    <property type="entry name" value="ALDH_AldA-Rv0768"/>
    <property type="match status" value="1"/>
</dbReference>
<accession>A0ABU7L754</accession>
<evidence type="ECO:0000256" key="3">
    <source>
        <dbReference type="PROSITE-ProRule" id="PRU10007"/>
    </source>
</evidence>
<organism evidence="6 7">
    <name type="scientific">Rhodococcus artemisiae</name>
    <dbReference type="NCBI Taxonomy" id="714159"/>
    <lineage>
        <taxon>Bacteria</taxon>
        <taxon>Bacillati</taxon>
        <taxon>Actinomycetota</taxon>
        <taxon>Actinomycetes</taxon>
        <taxon>Mycobacteriales</taxon>
        <taxon>Nocardiaceae</taxon>
        <taxon>Rhodococcus</taxon>
    </lineage>
</organism>
<dbReference type="Gene3D" id="3.40.309.10">
    <property type="entry name" value="Aldehyde Dehydrogenase, Chain A, domain 2"/>
    <property type="match status" value="1"/>
</dbReference>
<dbReference type="RefSeq" id="WP_330132615.1">
    <property type="nucleotide sequence ID" value="NZ_JAUTXY010000002.1"/>
</dbReference>
<keyword evidence="2 4" id="KW-0560">Oxidoreductase</keyword>
<evidence type="ECO:0000259" key="5">
    <source>
        <dbReference type="Pfam" id="PF00171"/>
    </source>
</evidence>
<dbReference type="InterPro" id="IPR016163">
    <property type="entry name" value="Ald_DH_C"/>
</dbReference>
<evidence type="ECO:0000313" key="7">
    <source>
        <dbReference type="Proteomes" id="UP001336020"/>
    </source>
</evidence>
<dbReference type="Gene3D" id="3.40.605.10">
    <property type="entry name" value="Aldehyde Dehydrogenase, Chain A, domain 1"/>
    <property type="match status" value="1"/>
</dbReference>
<feature type="domain" description="Aldehyde dehydrogenase" evidence="5">
    <location>
        <begin position="19"/>
        <end position="482"/>
    </location>
</feature>
<sequence length="486" mass="51193">MTTNTFDPVRTSLFIGGKWRNPSTTATIPVISPLTEQQIGSVPEASTVDVDDAVTAASDAFRSSQWRALSNADRAGCLRRFADALEARAEERSAAVTRENGMPIELARFAEGAAPVQLLRYYADLTEATSSEERRTSQPMPGTTLVRREPIGVVAAIAPWNFPAILSMFKIAPALAAGCTVVLKPSPETTLDSYILAEAAVEAGLPPGVLNIVNGGTDIGQYLVAHPGIDKVAFTGSTAAGRHIGRVCGEMIRPVTLELGGKSAAIVLDDADIDRTVTGLATASLLNAGQTCYMSTRILVPENKYSTYLEAITAMASGLPIGDPLDPNTFVGPLVSDRQRRRVLSLIDQGRAEGGTITTGGGRPDGIDQGFFVSPTVFGDVDNASTIAREEVFGPVVTVLTYDSVDDAIALANDSAYGLGGTVWTSDDERGLDVARRVDTGSFGVNTFNLDWGSPFGGVKASGIGRELGPEGLAAYQRTKSIFLTS</sequence>
<dbReference type="SUPFAM" id="SSF53720">
    <property type="entry name" value="ALDH-like"/>
    <property type="match status" value="1"/>
</dbReference>
<dbReference type="InterPro" id="IPR029510">
    <property type="entry name" value="Ald_DH_CS_GLU"/>
</dbReference>
<reference evidence="6 7" key="1">
    <citation type="submission" date="2023-07" db="EMBL/GenBank/DDBJ databases">
        <authorList>
            <person name="Girao M."/>
            <person name="Carvalho M.F."/>
        </authorList>
    </citation>
    <scope>NUCLEOTIDE SEQUENCE [LARGE SCALE GENOMIC DNA]</scope>
    <source>
        <strain evidence="6 7">YIM65754</strain>
    </source>
</reference>
<dbReference type="Pfam" id="PF00171">
    <property type="entry name" value="Aldedh"/>
    <property type="match status" value="1"/>
</dbReference>
<evidence type="ECO:0000313" key="6">
    <source>
        <dbReference type="EMBL" id="MEE2057370.1"/>
    </source>
</evidence>
<dbReference type="InterPro" id="IPR015590">
    <property type="entry name" value="Aldehyde_DH_dom"/>
</dbReference>
<dbReference type="PANTHER" id="PTHR42804">
    <property type="entry name" value="ALDEHYDE DEHYDROGENASE"/>
    <property type="match status" value="1"/>
</dbReference>
<dbReference type="PANTHER" id="PTHR42804:SF1">
    <property type="entry name" value="ALDEHYDE DEHYDROGENASE-RELATED"/>
    <property type="match status" value="1"/>
</dbReference>
<comment type="similarity">
    <text evidence="1 4">Belongs to the aldehyde dehydrogenase family.</text>
</comment>
<keyword evidence="7" id="KW-1185">Reference proteome</keyword>
<dbReference type="InterPro" id="IPR016161">
    <property type="entry name" value="Ald_DH/histidinol_DH"/>
</dbReference>